<evidence type="ECO:0000256" key="1">
    <source>
        <dbReference type="SAM" id="MobiDB-lite"/>
    </source>
</evidence>
<accession>A0A6A6Y2Q7</accession>
<evidence type="ECO:0000313" key="3">
    <source>
        <dbReference type="Proteomes" id="UP000504636"/>
    </source>
</evidence>
<keyword evidence="3" id="KW-1185">Reference proteome</keyword>
<reference evidence="4" key="2">
    <citation type="submission" date="2020-04" db="EMBL/GenBank/DDBJ databases">
        <authorList>
            <consortium name="NCBI Genome Project"/>
        </authorList>
    </citation>
    <scope>NUCLEOTIDE SEQUENCE</scope>
    <source>
        <strain evidence="4">CBS 304.34</strain>
    </source>
</reference>
<dbReference type="EMBL" id="MU003720">
    <property type="protein sequence ID" value="KAF2802950.1"/>
    <property type="molecule type" value="Genomic_DNA"/>
</dbReference>
<dbReference type="RefSeq" id="XP_033569914.1">
    <property type="nucleotide sequence ID" value="XM_033726197.1"/>
</dbReference>
<dbReference type="GeneID" id="54467090"/>
<organism evidence="2">
    <name type="scientific">Mytilinidion resinicola</name>
    <dbReference type="NCBI Taxonomy" id="574789"/>
    <lineage>
        <taxon>Eukaryota</taxon>
        <taxon>Fungi</taxon>
        <taxon>Dikarya</taxon>
        <taxon>Ascomycota</taxon>
        <taxon>Pezizomycotina</taxon>
        <taxon>Dothideomycetes</taxon>
        <taxon>Pleosporomycetidae</taxon>
        <taxon>Mytilinidiales</taxon>
        <taxon>Mytilinidiaceae</taxon>
        <taxon>Mytilinidion</taxon>
    </lineage>
</organism>
<proteinExistence type="predicted"/>
<dbReference type="Proteomes" id="UP000504636">
    <property type="component" value="Unplaced"/>
</dbReference>
<gene>
    <name evidence="2 4" type="ORF">BDZ99DRAFT_527044</name>
</gene>
<evidence type="ECO:0000313" key="2">
    <source>
        <dbReference type="EMBL" id="KAF2802950.1"/>
    </source>
</evidence>
<name>A0A6A6Y2Q7_9PEZI</name>
<evidence type="ECO:0000313" key="4">
    <source>
        <dbReference type="RefSeq" id="XP_033569914.1"/>
    </source>
</evidence>
<feature type="region of interest" description="Disordered" evidence="1">
    <location>
        <begin position="169"/>
        <end position="203"/>
    </location>
</feature>
<protein>
    <submittedName>
        <fullName evidence="2 4">Uncharacterized protein</fullName>
    </submittedName>
</protein>
<reference evidence="2 4" key="1">
    <citation type="journal article" date="2020" name="Stud. Mycol.">
        <title>101 Dothideomycetes genomes: a test case for predicting lifestyles and emergence of pathogens.</title>
        <authorList>
            <person name="Haridas S."/>
            <person name="Albert R."/>
            <person name="Binder M."/>
            <person name="Bloem J."/>
            <person name="Labutti K."/>
            <person name="Salamov A."/>
            <person name="Andreopoulos B."/>
            <person name="Baker S."/>
            <person name="Barry K."/>
            <person name="Bills G."/>
            <person name="Bluhm B."/>
            <person name="Cannon C."/>
            <person name="Castanera R."/>
            <person name="Culley D."/>
            <person name="Daum C."/>
            <person name="Ezra D."/>
            <person name="Gonzalez J."/>
            <person name="Henrissat B."/>
            <person name="Kuo A."/>
            <person name="Liang C."/>
            <person name="Lipzen A."/>
            <person name="Lutzoni F."/>
            <person name="Magnuson J."/>
            <person name="Mondo S."/>
            <person name="Nolan M."/>
            <person name="Ohm R."/>
            <person name="Pangilinan J."/>
            <person name="Park H.-J."/>
            <person name="Ramirez L."/>
            <person name="Alfaro M."/>
            <person name="Sun H."/>
            <person name="Tritt A."/>
            <person name="Yoshinaga Y."/>
            <person name="Zwiers L.-H."/>
            <person name="Turgeon B."/>
            <person name="Goodwin S."/>
            <person name="Spatafora J."/>
            <person name="Crous P."/>
            <person name="Grigoriev I."/>
        </authorList>
    </citation>
    <scope>NUCLEOTIDE SEQUENCE</scope>
    <source>
        <strain evidence="2 4">CBS 304.34</strain>
    </source>
</reference>
<dbReference type="AlphaFoldDB" id="A0A6A6Y2Q7"/>
<sequence>MLRAFDATGVFRSPASPQCYLADIWLSEVSARQVTELAGSLNETIMAYWTDCFGVRVTAILRAVDGANFETRLDCPAPESTTSVSQALNIPASSAVCAADYYYLLPTSTPPHEVAAAQLPLEARRPRRLPGDVTSSCSSLVDRGFTPLPPHPALRRCFLRPLNPLSGAAGCPNRRASSPARTSLLRPAPNLRSPSPHLLVTTE</sequence>
<reference evidence="4" key="3">
    <citation type="submission" date="2025-04" db="UniProtKB">
        <authorList>
            <consortium name="RefSeq"/>
        </authorList>
    </citation>
    <scope>IDENTIFICATION</scope>
    <source>
        <strain evidence="4">CBS 304.34</strain>
    </source>
</reference>